<keyword evidence="2 4" id="KW-0269">Exonuclease</keyword>
<protein>
    <submittedName>
        <fullName evidence="4">3'-5' exonuclease</fullName>
    </submittedName>
</protein>
<dbReference type="InterPro" id="IPR012337">
    <property type="entry name" value="RNaseH-like_sf"/>
</dbReference>
<evidence type="ECO:0000313" key="5">
    <source>
        <dbReference type="Proteomes" id="UP001620234"/>
    </source>
</evidence>
<keyword evidence="1" id="KW-0540">Nuclease</keyword>
<gene>
    <name evidence="4" type="ORF">ACI2I3_10005</name>
</gene>
<evidence type="ECO:0000256" key="1">
    <source>
        <dbReference type="ARBA" id="ARBA00022722"/>
    </source>
</evidence>
<dbReference type="RefSeq" id="WP_230709129.1">
    <property type="nucleotide sequence ID" value="NZ_JBJDPD010000019.1"/>
</dbReference>
<reference evidence="4 5" key="1">
    <citation type="submission" date="2024-11" db="EMBL/GenBank/DDBJ databases">
        <title>The Natural Products Discovery Center: Release of the First 8490 Sequenced Strains for Exploring Actinobacteria Biosynthetic Diversity.</title>
        <authorList>
            <person name="Kalkreuter E."/>
            <person name="Kautsar S.A."/>
            <person name="Yang D."/>
            <person name="Bader C.D."/>
            <person name="Teijaro C.N."/>
            <person name="Fluegel L."/>
            <person name="Davis C.M."/>
            <person name="Simpson J.R."/>
            <person name="Lauterbach L."/>
            <person name="Steele A.D."/>
            <person name="Gui C."/>
            <person name="Meng S."/>
            <person name="Li G."/>
            <person name="Viehrig K."/>
            <person name="Ye F."/>
            <person name="Su P."/>
            <person name="Kiefer A.F."/>
            <person name="Nichols A."/>
            <person name="Cepeda A.J."/>
            <person name="Yan W."/>
            <person name="Fan B."/>
            <person name="Jiang Y."/>
            <person name="Adhikari A."/>
            <person name="Zheng C.-J."/>
            <person name="Schuster L."/>
            <person name="Cowan T.M."/>
            <person name="Smanski M.J."/>
            <person name="Chevrette M.G."/>
            <person name="De Carvalho L.P.S."/>
            <person name="Shen B."/>
        </authorList>
    </citation>
    <scope>NUCLEOTIDE SEQUENCE [LARGE SCALE GENOMIC DNA]</scope>
    <source>
        <strain evidence="4 5">NPDC077433</strain>
    </source>
</reference>
<dbReference type="Proteomes" id="UP001620234">
    <property type="component" value="Unassembled WGS sequence"/>
</dbReference>
<dbReference type="InterPro" id="IPR013520">
    <property type="entry name" value="Ribonucl_H"/>
</dbReference>
<comment type="caution">
    <text evidence="4">The sequence shown here is derived from an EMBL/GenBank/DDBJ whole genome shotgun (WGS) entry which is preliminary data.</text>
</comment>
<accession>A0ABW8LCI1</accession>
<dbReference type="EMBL" id="JBJDPD010000019">
    <property type="protein sequence ID" value="MFK4001668.1"/>
    <property type="molecule type" value="Genomic_DNA"/>
</dbReference>
<dbReference type="GO" id="GO:0004527">
    <property type="term" value="F:exonuclease activity"/>
    <property type="evidence" value="ECO:0007669"/>
    <property type="project" value="UniProtKB-KW"/>
</dbReference>
<feature type="domain" description="Exonuclease" evidence="3">
    <location>
        <begin position="32"/>
        <end position="204"/>
    </location>
</feature>
<dbReference type="NCBIfam" id="NF006601">
    <property type="entry name" value="PRK09145.1"/>
    <property type="match status" value="1"/>
</dbReference>
<dbReference type="PANTHER" id="PTHR30231:SF7">
    <property type="entry name" value="BLR4117 PROTEIN"/>
    <property type="match status" value="1"/>
</dbReference>
<keyword evidence="5" id="KW-1185">Reference proteome</keyword>
<keyword evidence="2 4" id="KW-0378">Hydrolase</keyword>
<name>A0ABW8LCI1_9GAMM</name>
<evidence type="ECO:0000313" key="4">
    <source>
        <dbReference type="EMBL" id="MFK4001668.1"/>
    </source>
</evidence>
<dbReference type="Pfam" id="PF00929">
    <property type="entry name" value="RNase_T"/>
    <property type="match status" value="1"/>
</dbReference>
<dbReference type="SUPFAM" id="SSF53098">
    <property type="entry name" value="Ribonuclease H-like"/>
    <property type="match status" value="1"/>
</dbReference>
<organism evidence="4 5">
    <name type="scientific">Psychrobacter namhaensis</name>
    <dbReference type="NCBI Taxonomy" id="292734"/>
    <lineage>
        <taxon>Bacteria</taxon>
        <taxon>Pseudomonadati</taxon>
        <taxon>Pseudomonadota</taxon>
        <taxon>Gammaproteobacteria</taxon>
        <taxon>Moraxellales</taxon>
        <taxon>Moraxellaceae</taxon>
        <taxon>Psychrobacter</taxon>
    </lineage>
</organism>
<dbReference type="Gene3D" id="3.30.420.10">
    <property type="entry name" value="Ribonuclease H-like superfamily/Ribonuclease H"/>
    <property type="match status" value="1"/>
</dbReference>
<evidence type="ECO:0000259" key="3">
    <source>
        <dbReference type="SMART" id="SM00479"/>
    </source>
</evidence>
<dbReference type="PANTHER" id="PTHR30231">
    <property type="entry name" value="DNA POLYMERASE III SUBUNIT EPSILON"/>
    <property type="match status" value="1"/>
</dbReference>
<dbReference type="SMART" id="SM00479">
    <property type="entry name" value="EXOIII"/>
    <property type="match status" value="1"/>
</dbReference>
<dbReference type="CDD" id="cd06127">
    <property type="entry name" value="DEDDh"/>
    <property type="match status" value="1"/>
</dbReference>
<evidence type="ECO:0000256" key="2">
    <source>
        <dbReference type="ARBA" id="ARBA00022839"/>
    </source>
</evidence>
<sequence length="204" mass="23093">MSWLKQLSYAWQKTQLQRPELAFMFSKPLAKQWVAIDCEMTGLNPRKHHLLSIAAIHINGDVIDTGNGMHLVCKPPVMPDRDTIVIHGLRTADVEHGMSYEEMLAYLLPFIGNRPIVGFCTQLDTGFLNPLVKRYMGTALPNKIIDVRQLYSQRMGDRTQGIPNQSQHLSNILAHYDIPELGAHDAYNDAIMTAMAFLHLRARS</sequence>
<proteinExistence type="predicted"/>
<dbReference type="InterPro" id="IPR036397">
    <property type="entry name" value="RNaseH_sf"/>
</dbReference>